<comment type="pathway">
    <text evidence="2 9">One-carbon metabolism; tetrahydrofolate interconversion.</text>
</comment>
<dbReference type="AlphaFoldDB" id="A0A2W6IKR7"/>
<proteinExistence type="inferred from homology"/>
<comment type="pathway">
    <text evidence="7">Amino-acid biosynthesis; L-methionine biosynthesis via de novo pathway.</text>
</comment>
<dbReference type="PANTHER" id="PTHR45754:SF3">
    <property type="entry name" value="METHYLENETETRAHYDROFOLATE REDUCTASE (NADPH)"/>
    <property type="match status" value="1"/>
</dbReference>
<dbReference type="EMBL" id="LXXM01000237">
    <property type="protein sequence ID" value="PZS87169.1"/>
    <property type="molecule type" value="Genomic_DNA"/>
</dbReference>
<evidence type="ECO:0000256" key="5">
    <source>
        <dbReference type="ARBA" id="ARBA00022827"/>
    </source>
</evidence>
<keyword evidence="4 9" id="KW-0285">Flavoprotein</keyword>
<evidence type="ECO:0000256" key="3">
    <source>
        <dbReference type="ARBA" id="ARBA00006743"/>
    </source>
</evidence>
<organism evidence="10 11">
    <name type="scientific">Stenotrophomonas maltophilia</name>
    <name type="common">Pseudomonas maltophilia</name>
    <name type="synonym">Xanthomonas maltophilia</name>
    <dbReference type="NCBI Taxonomy" id="40324"/>
    <lineage>
        <taxon>Bacteria</taxon>
        <taxon>Pseudomonadati</taxon>
        <taxon>Pseudomonadota</taxon>
        <taxon>Gammaproteobacteria</taxon>
        <taxon>Lysobacterales</taxon>
        <taxon>Lysobacteraceae</taxon>
        <taxon>Stenotrophomonas</taxon>
        <taxon>Stenotrophomonas maltophilia group</taxon>
    </lineage>
</organism>
<accession>A0A2W6IKR7</accession>
<evidence type="ECO:0000256" key="6">
    <source>
        <dbReference type="ARBA" id="ARBA00023002"/>
    </source>
</evidence>
<dbReference type="Gene3D" id="3.20.20.220">
    <property type="match status" value="1"/>
</dbReference>
<dbReference type="GO" id="GO:0071949">
    <property type="term" value="F:FAD binding"/>
    <property type="evidence" value="ECO:0007669"/>
    <property type="project" value="TreeGrafter"/>
</dbReference>
<evidence type="ECO:0000256" key="4">
    <source>
        <dbReference type="ARBA" id="ARBA00022630"/>
    </source>
</evidence>
<evidence type="ECO:0000256" key="1">
    <source>
        <dbReference type="ARBA" id="ARBA00001974"/>
    </source>
</evidence>
<gene>
    <name evidence="10" type="ORF">A7X83_01810</name>
</gene>
<dbReference type="GO" id="GO:0009086">
    <property type="term" value="P:methionine biosynthetic process"/>
    <property type="evidence" value="ECO:0007669"/>
    <property type="project" value="TreeGrafter"/>
</dbReference>
<name>A0A2W6IKR7_STEMA</name>
<dbReference type="RefSeq" id="WP_111113798.1">
    <property type="nucleotide sequence ID" value="NZ_LXXM01000237.1"/>
</dbReference>
<evidence type="ECO:0000256" key="2">
    <source>
        <dbReference type="ARBA" id="ARBA00004777"/>
    </source>
</evidence>
<sequence>MAAPTSLRARAFLDAFSLEVSAKAMPALHAEAARIPRGTTISIPWLASEDDDARLAAARRVRELGFEPMPHLSARRIGSRVVLERFLQRAANEAGVAQCLLIGGDLATPAGPFADSASIIETGLLERAGIKAVAIGGHPEGHPVMGSVGCWQVLEHKCQAIEARGMAPMIITQFAFDADIVLAWLDALRARGIDVPVLVGVPGPASIARLARYAAMCGVGASASMLARYGISIGRLLGTAGPEVFVDHLVGSLTDAHGLVSPHFFPFGGIAQSLDWIKRHRPQASAVGG</sequence>
<reference evidence="10 11" key="1">
    <citation type="submission" date="2016-05" db="EMBL/GenBank/DDBJ databases">
        <authorList>
            <person name="Lavstsen T."/>
            <person name="Jespersen J.S."/>
        </authorList>
    </citation>
    <scope>NUCLEOTIDE SEQUENCE [LARGE SCALE GENOMIC DNA]</scope>
    <source>
        <strain evidence="10 11">SM-5815</strain>
    </source>
</reference>
<dbReference type="InterPro" id="IPR003171">
    <property type="entry name" value="Mehydrof_redctse-like"/>
</dbReference>
<evidence type="ECO:0000256" key="9">
    <source>
        <dbReference type="RuleBase" id="RU003862"/>
    </source>
</evidence>
<evidence type="ECO:0000313" key="11">
    <source>
        <dbReference type="Proteomes" id="UP000249614"/>
    </source>
</evidence>
<comment type="cofactor">
    <cofactor evidence="1 9">
        <name>FAD</name>
        <dbReference type="ChEBI" id="CHEBI:57692"/>
    </cofactor>
</comment>
<dbReference type="PANTHER" id="PTHR45754">
    <property type="entry name" value="METHYLENETETRAHYDROFOLATE REDUCTASE"/>
    <property type="match status" value="1"/>
</dbReference>
<comment type="similarity">
    <text evidence="3 9">Belongs to the methylenetetrahydrofolate reductase family.</text>
</comment>
<dbReference type="GO" id="GO:0005829">
    <property type="term" value="C:cytosol"/>
    <property type="evidence" value="ECO:0007669"/>
    <property type="project" value="TreeGrafter"/>
</dbReference>
<dbReference type="GO" id="GO:0106312">
    <property type="term" value="F:methylenetetrahydrofolate reductase (NADH) activity"/>
    <property type="evidence" value="ECO:0007669"/>
    <property type="project" value="UniProtKB-EC"/>
</dbReference>
<dbReference type="UniPathway" id="UPA00193"/>
<comment type="catalytic activity">
    <reaction evidence="8">
        <text>(6S)-5-methyl-5,6,7,8-tetrahydrofolate + NAD(+) = (6R)-5,10-methylene-5,6,7,8-tetrahydrofolate + NADH + H(+)</text>
        <dbReference type="Rhea" id="RHEA:19821"/>
        <dbReference type="ChEBI" id="CHEBI:15378"/>
        <dbReference type="ChEBI" id="CHEBI:15636"/>
        <dbReference type="ChEBI" id="CHEBI:18608"/>
        <dbReference type="ChEBI" id="CHEBI:57540"/>
        <dbReference type="ChEBI" id="CHEBI:57945"/>
        <dbReference type="EC" id="1.5.1.54"/>
    </reaction>
    <physiologicalReaction direction="right-to-left" evidence="8">
        <dbReference type="Rhea" id="RHEA:19823"/>
    </physiologicalReaction>
</comment>
<evidence type="ECO:0000256" key="8">
    <source>
        <dbReference type="ARBA" id="ARBA00048628"/>
    </source>
</evidence>
<dbReference type="InterPro" id="IPR029041">
    <property type="entry name" value="FAD-linked_oxidoreductase-like"/>
</dbReference>
<dbReference type="Proteomes" id="UP000249614">
    <property type="component" value="Unassembled WGS sequence"/>
</dbReference>
<dbReference type="GO" id="GO:0035999">
    <property type="term" value="P:tetrahydrofolate interconversion"/>
    <property type="evidence" value="ECO:0007669"/>
    <property type="project" value="UniProtKB-UniPathway"/>
</dbReference>
<protein>
    <recommendedName>
        <fullName evidence="9">Methylenetetrahydrofolate reductase</fullName>
    </recommendedName>
</protein>
<keyword evidence="5 9" id="KW-0274">FAD</keyword>
<evidence type="ECO:0000313" key="10">
    <source>
        <dbReference type="EMBL" id="PZS87169.1"/>
    </source>
</evidence>
<evidence type="ECO:0000256" key="7">
    <source>
        <dbReference type="ARBA" id="ARBA00034478"/>
    </source>
</evidence>
<dbReference type="SUPFAM" id="SSF51730">
    <property type="entry name" value="FAD-linked oxidoreductase"/>
    <property type="match status" value="1"/>
</dbReference>
<keyword evidence="6 9" id="KW-0560">Oxidoreductase</keyword>
<dbReference type="Pfam" id="PF02219">
    <property type="entry name" value="MTHFR"/>
    <property type="match status" value="1"/>
</dbReference>
<comment type="caution">
    <text evidence="10">The sequence shown here is derived from an EMBL/GenBank/DDBJ whole genome shotgun (WGS) entry which is preliminary data.</text>
</comment>